<sequence length="302" mass="32754">MPNRGPRKILDVNAPKRNKLKTGPKPKPKPNPLLVDPAAYVPPPRKKPKIRYTNEQIIEVLQFLYYHRILEKKPDGRIGEKLARYRSGTILQKSPELFQAPEGHRYRSPTYEEAADWFQIPKSTVSTWWNTKLEMIGIKPEVVPRAPMPDFLLHRPPAAGQPAQPAEPIPGAVPIANGLPAANPVQAPDTMQGVVSTAQGAVPAAGPQVAAPVDGQPDVIAQPETADGSPAIKNQPASDSSEQGAAEVAGRASNSPADDTPTPTPSEQLADVANFNEEVSDLNKEMDSSEDDEEEEDEDEVL</sequence>
<feature type="compositionally biased region" description="Basic residues" evidence="1">
    <location>
        <begin position="16"/>
        <end position="28"/>
    </location>
</feature>
<evidence type="ECO:0000256" key="1">
    <source>
        <dbReference type="SAM" id="MobiDB-lite"/>
    </source>
</evidence>
<dbReference type="STRING" id="1408157.A0A1J7J8V7"/>
<dbReference type="AlphaFoldDB" id="A0A1J7J8V7"/>
<dbReference type="Proteomes" id="UP000182658">
    <property type="component" value="Unassembled WGS sequence"/>
</dbReference>
<name>A0A1J7J8V7_9PEZI</name>
<proteinExistence type="predicted"/>
<dbReference type="InParanoid" id="A0A1J7J8V7"/>
<accession>A0A1J7J8V7</accession>
<reference evidence="2 3" key="1">
    <citation type="submission" date="2016-10" db="EMBL/GenBank/DDBJ databases">
        <title>Draft genome sequence of Coniochaeta ligniaria NRRL30616, a lignocellulolytic fungus for bioabatement of inhibitors in plant biomass hydrolysates.</title>
        <authorList>
            <consortium name="DOE Joint Genome Institute"/>
            <person name="Jimenez D.J."/>
            <person name="Hector R.E."/>
            <person name="Riley R."/>
            <person name="Sun H."/>
            <person name="Grigoriev I.V."/>
            <person name="Van Elsas J.D."/>
            <person name="Nichols N.N."/>
        </authorList>
    </citation>
    <scope>NUCLEOTIDE SEQUENCE [LARGE SCALE GENOMIC DNA]</scope>
    <source>
        <strain evidence="2 3">NRRL 30616</strain>
    </source>
</reference>
<feature type="region of interest" description="Disordered" evidence="1">
    <location>
        <begin position="206"/>
        <end position="302"/>
    </location>
</feature>
<protein>
    <submittedName>
        <fullName evidence="2">Uncharacterized protein</fullName>
    </submittedName>
</protein>
<evidence type="ECO:0000313" key="3">
    <source>
        <dbReference type="Proteomes" id="UP000182658"/>
    </source>
</evidence>
<feature type="compositionally biased region" description="Acidic residues" evidence="1">
    <location>
        <begin position="288"/>
        <end position="302"/>
    </location>
</feature>
<gene>
    <name evidence="2" type="ORF">CONLIGDRAFT_649276</name>
</gene>
<dbReference type="OrthoDB" id="5242136at2759"/>
<dbReference type="EMBL" id="KV875105">
    <property type="protein sequence ID" value="OIW23954.1"/>
    <property type="molecule type" value="Genomic_DNA"/>
</dbReference>
<keyword evidence="3" id="KW-1185">Reference proteome</keyword>
<organism evidence="2 3">
    <name type="scientific">Coniochaeta ligniaria NRRL 30616</name>
    <dbReference type="NCBI Taxonomy" id="1408157"/>
    <lineage>
        <taxon>Eukaryota</taxon>
        <taxon>Fungi</taxon>
        <taxon>Dikarya</taxon>
        <taxon>Ascomycota</taxon>
        <taxon>Pezizomycotina</taxon>
        <taxon>Sordariomycetes</taxon>
        <taxon>Sordariomycetidae</taxon>
        <taxon>Coniochaetales</taxon>
        <taxon>Coniochaetaceae</taxon>
        <taxon>Coniochaeta</taxon>
    </lineage>
</organism>
<feature type="region of interest" description="Disordered" evidence="1">
    <location>
        <begin position="1"/>
        <end position="46"/>
    </location>
</feature>
<evidence type="ECO:0000313" key="2">
    <source>
        <dbReference type="EMBL" id="OIW23954.1"/>
    </source>
</evidence>